<gene>
    <name evidence="7" type="ORF">H4R34_003306</name>
</gene>
<dbReference type="PANTHER" id="PTHR47338:SF5">
    <property type="entry name" value="ZN(II)2CYS6 TRANSCRIPTION FACTOR (EUROFUNG)"/>
    <property type="match status" value="1"/>
</dbReference>
<dbReference type="InterPro" id="IPR050815">
    <property type="entry name" value="TF_fung"/>
</dbReference>
<keyword evidence="3" id="KW-0805">Transcription regulation</keyword>
<organism evidence="7 8">
    <name type="scientific">Dimargaris verticillata</name>
    <dbReference type="NCBI Taxonomy" id="2761393"/>
    <lineage>
        <taxon>Eukaryota</taxon>
        <taxon>Fungi</taxon>
        <taxon>Fungi incertae sedis</taxon>
        <taxon>Zoopagomycota</taxon>
        <taxon>Kickxellomycotina</taxon>
        <taxon>Dimargaritomycetes</taxon>
        <taxon>Dimargaritales</taxon>
        <taxon>Dimargaritaceae</taxon>
        <taxon>Dimargaris</taxon>
    </lineage>
</organism>
<dbReference type="SUPFAM" id="SSF57701">
    <property type="entry name" value="Zn2/Cys6 DNA-binding domain"/>
    <property type="match status" value="1"/>
</dbReference>
<dbReference type="Proteomes" id="UP001151582">
    <property type="component" value="Unassembled WGS sequence"/>
</dbReference>
<dbReference type="CDD" id="cd00067">
    <property type="entry name" value="GAL4"/>
    <property type="match status" value="1"/>
</dbReference>
<dbReference type="Pfam" id="PF00172">
    <property type="entry name" value="Zn_clus"/>
    <property type="match status" value="1"/>
</dbReference>
<dbReference type="InterPro" id="IPR036864">
    <property type="entry name" value="Zn2-C6_fun-type_DNA-bd_sf"/>
</dbReference>
<dbReference type="PANTHER" id="PTHR47338">
    <property type="entry name" value="ZN(II)2CYS6 TRANSCRIPTION FACTOR (EUROFUNG)-RELATED"/>
    <property type="match status" value="1"/>
</dbReference>
<evidence type="ECO:0000313" key="8">
    <source>
        <dbReference type="Proteomes" id="UP001151582"/>
    </source>
</evidence>
<evidence type="ECO:0000313" key="7">
    <source>
        <dbReference type="EMBL" id="KAJ1978155.1"/>
    </source>
</evidence>
<evidence type="ECO:0000256" key="3">
    <source>
        <dbReference type="ARBA" id="ARBA00023015"/>
    </source>
</evidence>
<keyword evidence="8" id="KW-1185">Reference proteome</keyword>
<evidence type="ECO:0000256" key="5">
    <source>
        <dbReference type="ARBA" id="ARBA00023242"/>
    </source>
</evidence>
<evidence type="ECO:0000256" key="2">
    <source>
        <dbReference type="ARBA" id="ARBA00022723"/>
    </source>
</evidence>
<dbReference type="AlphaFoldDB" id="A0A9W8B128"/>
<dbReference type="CDD" id="cd12148">
    <property type="entry name" value="fungal_TF_MHR"/>
    <property type="match status" value="1"/>
</dbReference>
<evidence type="ECO:0000259" key="6">
    <source>
        <dbReference type="PROSITE" id="PS50048"/>
    </source>
</evidence>
<dbReference type="GO" id="GO:0005634">
    <property type="term" value="C:nucleus"/>
    <property type="evidence" value="ECO:0007669"/>
    <property type="project" value="UniProtKB-SubCell"/>
</dbReference>
<dbReference type="InterPro" id="IPR001138">
    <property type="entry name" value="Zn2Cys6_DnaBD"/>
</dbReference>
<dbReference type="GO" id="GO:0000981">
    <property type="term" value="F:DNA-binding transcription factor activity, RNA polymerase II-specific"/>
    <property type="evidence" value="ECO:0007669"/>
    <property type="project" value="InterPro"/>
</dbReference>
<dbReference type="OrthoDB" id="10322892at2759"/>
<keyword evidence="5" id="KW-0539">Nucleus</keyword>
<proteinExistence type="predicted"/>
<reference evidence="7" key="1">
    <citation type="submission" date="2022-07" db="EMBL/GenBank/DDBJ databases">
        <title>Phylogenomic reconstructions and comparative analyses of Kickxellomycotina fungi.</title>
        <authorList>
            <person name="Reynolds N.K."/>
            <person name="Stajich J.E."/>
            <person name="Barry K."/>
            <person name="Grigoriev I.V."/>
            <person name="Crous P."/>
            <person name="Smith M.E."/>
        </authorList>
    </citation>
    <scope>NUCLEOTIDE SEQUENCE</scope>
    <source>
        <strain evidence="7">RSA 567</strain>
    </source>
</reference>
<sequence length="689" mass="76926">MGEYIVYSLEKPVNEAYSPLVARYRRSSCKRCISRKVACDGTEPCSRCRSADAKCEYGYMRRMPSKKRTKAKAANSESLKPFPLANSLGRCGVDIPAPGATAAAIKAVTKSGYPVKPSPIPLDPLTVAIQVLNSSNIYDIGGGVKPFLKGLEESNAAAADNDDTIDPKFLWDTLFSHLQHAIRQNTRVTSIPAATLYIRQVVQRSSSLKSEEEHVYNPFLVHSLLTIFVNQQTRIFRELYLQRIFRKLAANDISPFALNTMLAYGASMIREESIGFQVHQKVAMTYIERADDLLVQELERPSLDTPFLTTLMAAPWMIAKQDDRFMYYATLGRRMAIQLNFHLTDSTKKLLLMWDDAAAASSSSLSTSAKAATMAPPTVPSALPTSPPKDCATKHAVLSPNDELVKEYKRRSYWVIAIYDNVVSCLLGLPCNLTKEYAKVNAFDDSLIEQLLRCDPEHDHYPTVIPGISYTLCGSPYVTEFVSLIGEIAERRIQSQNESHMNITVYRALNRRLRAWYASLPAAYSLPRLPLDDGLISSNPVHYSALFTLHCNYHMVVIFINVYNWVAGPNIIRPEQDPECHRLGLESANFITKYCLPFFHRLPGQYHSAFVVSGIFAAAFKYGLSLRHMGTEDRIATVKKLDGCIAFLEKSAPYITYARVFIAQLQQIIAAALPSKISTTAPSCYISTT</sequence>
<protein>
    <recommendedName>
        <fullName evidence="6">Zn(2)-C6 fungal-type domain-containing protein</fullName>
    </recommendedName>
</protein>
<name>A0A9W8B128_9FUNG</name>
<evidence type="ECO:0000256" key="4">
    <source>
        <dbReference type="ARBA" id="ARBA00023163"/>
    </source>
</evidence>
<comment type="subcellular location">
    <subcellularLocation>
        <location evidence="1">Nucleus</location>
    </subcellularLocation>
</comment>
<feature type="domain" description="Zn(2)-C6 fungal-type" evidence="6">
    <location>
        <begin position="28"/>
        <end position="57"/>
    </location>
</feature>
<dbReference type="EMBL" id="JANBQB010000294">
    <property type="protein sequence ID" value="KAJ1978155.1"/>
    <property type="molecule type" value="Genomic_DNA"/>
</dbReference>
<dbReference type="Gene3D" id="4.10.240.10">
    <property type="entry name" value="Zn(2)-C6 fungal-type DNA-binding domain"/>
    <property type="match status" value="1"/>
</dbReference>
<accession>A0A9W8B128</accession>
<dbReference type="GO" id="GO:0008270">
    <property type="term" value="F:zinc ion binding"/>
    <property type="evidence" value="ECO:0007669"/>
    <property type="project" value="InterPro"/>
</dbReference>
<comment type="caution">
    <text evidence="7">The sequence shown here is derived from an EMBL/GenBank/DDBJ whole genome shotgun (WGS) entry which is preliminary data.</text>
</comment>
<dbReference type="PROSITE" id="PS50048">
    <property type="entry name" value="ZN2_CY6_FUNGAL_2"/>
    <property type="match status" value="1"/>
</dbReference>
<evidence type="ECO:0000256" key="1">
    <source>
        <dbReference type="ARBA" id="ARBA00004123"/>
    </source>
</evidence>
<keyword evidence="2" id="KW-0479">Metal-binding</keyword>
<keyword evidence="4" id="KW-0804">Transcription</keyword>